<dbReference type="Proteomes" id="UP000494040">
    <property type="component" value="Unassembled WGS sequence"/>
</dbReference>
<reference evidence="2" key="1">
    <citation type="submission" date="2022-01" db="UniProtKB">
        <authorList>
            <consortium name="EnsemblMetazoa"/>
        </authorList>
    </citation>
    <scope>IDENTIFICATION</scope>
</reference>
<dbReference type="OrthoDB" id="19232at2759"/>
<dbReference type="RefSeq" id="XP_014242245.1">
    <property type="nucleotide sequence ID" value="XM_014386759.2"/>
</dbReference>
<dbReference type="PANTHER" id="PTHR12444:SF8">
    <property type="entry name" value="PROTEIN EFR3 HOMOLOG CMP44E"/>
    <property type="match status" value="1"/>
</dbReference>
<dbReference type="OMA" id="PRGMNIP"/>
<dbReference type="InterPro" id="IPR011989">
    <property type="entry name" value="ARM-like"/>
</dbReference>
<dbReference type="Gene3D" id="1.25.10.10">
    <property type="entry name" value="Leucine-rich Repeat Variant"/>
    <property type="match status" value="1"/>
</dbReference>
<dbReference type="GO" id="GO:0072659">
    <property type="term" value="P:protein localization to plasma membrane"/>
    <property type="evidence" value="ECO:0007669"/>
    <property type="project" value="TreeGrafter"/>
</dbReference>
<dbReference type="InterPro" id="IPR016024">
    <property type="entry name" value="ARM-type_fold"/>
</dbReference>
<dbReference type="KEGG" id="clec:106662569"/>
<evidence type="ECO:0000256" key="1">
    <source>
        <dbReference type="ARBA" id="ARBA00010216"/>
    </source>
</evidence>
<dbReference type="Pfam" id="PF21052">
    <property type="entry name" value="EFR3_ARM"/>
    <property type="match status" value="1"/>
</dbReference>
<sequence>MSLVKCCFETQNETATNSQIPECLDSTFSKCSDPSYCLPCTCMRPRYKRLVDNIFPNVPQEGLNKSNMEKLTFYSLSSPEKLDRIAEYLYQRASRDISRKRIGYVVMAMEAMDTLLIACHAQTLNLFVESFLRMIQKLLESTEPDLQILATQSFVKFANIEEDTPSYHRRYDFFVSKFSSMCHNANNNAEVRRQIRLAGIKGLQGVIRKTVADDLVENIWEPTHMDKILPSLLFNMQDNNYLSRRPKTTRYYQQDSATTEAEDSTDPASVADACIRELIGRASFGHIRSFLKPVLRHLDNHNLWVPNDFAVHTFRIIMFSIQNQYSYAVVEHLMYHLDENYSSSPPIRKSITDVLSKIISISAEESVGPSVLEIINSLLGHLKGATSRRHDSEELGYMESLIDCLGEFTSHLPDYQMVEIMVFIMSKVPLNPQLDVLLREMLLKCLLIVGRKYTNTLMSATFPSSLLSPLLRLNTDKQSVLLVQDIMQTLLDRQGNLEKLKEPTIPIPSLTVVQCSRGDTMFLRKNEDEIYTTLIERMAERDQSSEVICSVYTTLALFGVELLNIHTVAGYISMIFRIQEVSLKQVHMPIAQKANLHIVTIALLDLVVKVMNLKPLEQYVTSIVDQRQANAHYLLPPLHSKNGVKELALEPNLYADEVKLGDCLRESGIDVANISRVLTHRHSWVESSGVNLKGSLNDLNQFEVDSASSTPGLQRKHPSEELSFEAMKKVLNESAETLRAEMKKHERKSSFRTISFQDIITYHTVKDEDTLHSKLDVILSRIPSKDTPNPFEHLIATDLYPF</sequence>
<proteinExistence type="inferred from homology"/>
<dbReference type="GO" id="GO:0005886">
    <property type="term" value="C:plasma membrane"/>
    <property type="evidence" value="ECO:0007669"/>
    <property type="project" value="TreeGrafter"/>
</dbReference>
<dbReference type="GeneID" id="106662569"/>
<name>A0A8I6RCQ8_CIMLE</name>
<dbReference type="PANTHER" id="PTHR12444">
    <property type="entry name" value="PROTEIN EFR3 HOMOLOG CMP44E"/>
    <property type="match status" value="1"/>
</dbReference>
<dbReference type="AlphaFoldDB" id="A0A8I6RCQ8"/>
<protein>
    <recommendedName>
        <fullName evidence="4">Protein EFR3 homolog cmp44E</fullName>
    </recommendedName>
</protein>
<keyword evidence="3" id="KW-1185">Reference proteome</keyword>
<evidence type="ECO:0008006" key="4">
    <source>
        <dbReference type="Google" id="ProtNLM"/>
    </source>
</evidence>
<dbReference type="InterPro" id="IPR049152">
    <property type="entry name" value="EFR3-like_ARM"/>
</dbReference>
<dbReference type="EnsemblMetazoa" id="XM_014386759.2">
    <property type="protein sequence ID" value="XP_014242245.1"/>
    <property type="gene ID" value="LOC106662569"/>
</dbReference>
<dbReference type="InterPro" id="IPR051851">
    <property type="entry name" value="EFR3_Homologs"/>
</dbReference>
<dbReference type="CTD" id="35865"/>
<dbReference type="SUPFAM" id="SSF48371">
    <property type="entry name" value="ARM repeat"/>
    <property type="match status" value="1"/>
</dbReference>
<accession>A0A8I6RCQ8</accession>
<evidence type="ECO:0000313" key="3">
    <source>
        <dbReference type="Proteomes" id="UP000494040"/>
    </source>
</evidence>
<comment type="similarity">
    <text evidence="1">Belongs to the EFR3 family.</text>
</comment>
<evidence type="ECO:0000313" key="2">
    <source>
        <dbReference type="EnsemblMetazoa" id="XP_014242245.1"/>
    </source>
</evidence>
<organism evidence="2 3">
    <name type="scientific">Cimex lectularius</name>
    <name type="common">Bed bug</name>
    <name type="synonym">Acanthia lectularia</name>
    <dbReference type="NCBI Taxonomy" id="79782"/>
    <lineage>
        <taxon>Eukaryota</taxon>
        <taxon>Metazoa</taxon>
        <taxon>Ecdysozoa</taxon>
        <taxon>Arthropoda</taxon>
        <taxon>Hexapoda</taxon>
        <taxon>Insecta</taxon>
        <taxon>Pterygota</taxon>
        <taxon>Neoptera</taxon>
        <taxon>Paraneoptera</taxon>
        <taxon>Hemiptera</taxon>
        <taxon>Heteroptera</taxon>
        <taxon>Panheteroptera</taxon>
        <taxon>Cimicomorpha</taxon>
        <taxon>Cimicidae</taxon>
        <taxon>Cimex</taxon>
    </lineage>
</organism>